<evidence type="ECO:0000313" key="3">
    <source>
        <dbReference type="EMBL" id="HGS87518.1"/>
    </source>
</evidence>
<evidence type="ECO:0000259" key="2">
    <source>
        <dbReference type="Pfam" id="PF12773"/>
    </source>
</evidence>
<feature type="domain" description="DZANK-type" evidence="2">
    <location>
        <begin position="39"/>
        <end position="83"/>
    </location>
</feature>
<gene>
    <name evidence="3" type="ORF">ENT17_07850</name>
</gene>
<comment type="caution">
    <text evidence="3">The sequence shown here is derived from an EMBL/GenBank/DDBJ whole genome shotgun (WGS) entry which is preliminary data.</text>
</comment>
<proteinExistence type="predicted"/>
<accession>A0A7C4KZZ6</accession>
<dbReference type="EMBL" id="DSXR01000079">
    <property type="protein sequence ID" value="HGS87518.1"/>
    <property type="molecule type" value="Genomic_DNA"/>
</dbReference>
<dbReference type="Pfam" id="PF12773">
    <property type="entry name" value="DZR"/>
    <property type="match status" value="1"/>
</dbReference>
<feature type="region of interest" description="Disordered" evidence="1">
    <location>
        <begin position="1"/>
        <end position="28"/>
    </location>
</feature>
<dbReference type="AlphaFoldDB" id="A0A7C4KZZ6"/>
<sequence>MCGCMHSHGSAHTERVHSVSDSETSEKEITLTTERQQSCHHCDFLVKPSFQFCPNCGTSLREKHCPACYQLVDSASRNCPYCGYPLAAIHQSKS</sequence>
<protein>
    <recommendedName>
        <fullName evidence="2">DZANK-type domain-containing protein</fullName>
    </recommendedName>
</protein>
<organism evidence="3">
    <name type="scientific">Bellilinea caldifistulae</name>
    <dbReference type="NCBI Taxonomy" id="360411"/>
    <lineage>
        <taxon>Bacteria</taxon>
        <taxon>Bacillati</taxon>
        <taxon>Chloroflexota</taxon>
        <taxon>Anaerolineae</taxon>
        <taxon>Anaerolineales</taxon>
        <taxon>Anaerolineaceae</taxon>
        <taxon>Bellilinea</taxon>
    </lineage>
</organism>
<reference evidence="3" key="1">
    <citation type="journal article" date="2020" name="mSystems">
        <title>Genome- and Community-Level Interaction Insights into Carbon Utilization and Element Cycling Functions of Hydrothermarchaeota in Hydrothermal Sediment.</title>
        <authorList>
            <person name="Zhou Z."/>
            <person name="Liu Y."/>
            <person name="Xu W."/>
            <person name="Pan J."/>
            <person name="Luo Z.H."/>
            <person name="Li M."/>
        </authorList>
    </citation>
    <scope>NUCLEOTIDE SEQUENCE [LARGE SCALE GENOMIC DNA]</scope>
    <source>
        <strain evidence="3">SpSt-556</strain>
    </source>
</reference>
<dbReference type="InterPro" id="IPR025874">
    <property type="entry name" value="DZR"/>
</dbReference>
<name>A0A7C4KZZ6_9CHLR</name>
<evidence type="ECO:0000256" key="1">
    <source>
        <dbReference type="SAM" id="MobiDB-lite"/>
    </source>
</evidence>
<feature type="compositionally biased region" description="Basic and acidic residues" evidence="1">
    <location>
        <begin position="11"/>
        <end position="28"/>
    </location>
</feature>